<organism evidence="2 3">
    <name type="scientific">Edaphobacter modestus</name>
    <dbReference type="NCBI Taxonomy" id="388466"/>
    <lineage>
        <taxon>Bacteria</taxon>
        <taxon>Pseudomonadati</taxon>
        <taxon>Acidobacteriota</taxon>
        <taxon>Terriglobia</taxon>
        <taxon>Terriglobales</taxon>
        <taxon>Acidobacteriaceae</taxon>
        <taxon>Edaphobacter</taxon>
    </lineage>
</organism>
<sequence length="81" mass="8776">MKAQITERRQQLAAYQTKRVGLTKLFRRCANEETTQGSSLKSYPCTGAAKGSGANSKNSTPCGGVKEVRVASFPPFLHIES</sequence>
<accession>A0A4Q7YPI8</accession>
<dbReference type="EMBL" id="SHKW01000001">
    <property type="protein sequence ID" value="RZU38771.1"/>
    <property type="molecule type" value="Genomic_DNA"/>
</dbReference>
<dbReference type="Proteomes" id="UP000292958">
    <property type="component" value="Unassembled WGS sequence"/>
</dbReference>
<feature type="region of interest" description="Disordered" evidence="1">
    <location>
        <begin position="33"/>
        <end position="61"/>
    </location>
</feature>
<dbReference type="AlphaFoldDB" id="A0A4Q7YPI8"/>
<keyword evidence="3" id="KW-1185">Reference proteome</keyword>
<evidence type="ECO:0000313" key="2">
    <source>
        <dbReference type="EMBL" id="RZU38771.1"/>
    </source>
</evidence>
<evidence type="ECO:0000256" key="1">
    <source>
        <dbReference type="SAM" id="MobiDB-lite"/>
    </source>
</evidence>
<proteinExistence type="predicted"/>
<evidence type="ECO:0000313" key="3">
    <source>
        <dbReference type="Proteomes" id="UP000292958"/>
    </source>
</evidence>
<name>A0A4Q7YPI8_9BACT</name>
<protein>
    <submittedName>
        <fullName evidence="2">Uncharacterized protein</fullName>
    </submittedName>
</protein>
<comment type="caution">
    <text evidence="2">The sequence shown here is derived from an EMBL/GenBank/DDBJ whole genome shotgun (WGS) entry which is preliminary data.</text>
</comment>
<reference evidence="2 3" key="1">
    <citation type="submission" date="2019-02" db="EMBL/GenBank/DDBJ databases">
        <title>Genomic Encyclopedia of Archaeal and Bacterial Type Strains, Phase II (KMG-II): from individual species to whole genera.</title>
        <authorList>
            <person name="Goeker M."/>
        </authorList>
    </citation>
    <scope>NUCLEOTIDE SEQUENCE [LARGE SCALE GENOMIC DNA]</scope>
    <source>
        <strain evidence="2 3">DSM 18101</strain>
    </source>
</reference>
<gene>
    <name evidence="2" type="ORF">BDD14_0043</name>
</gene>